<dbReference type="Proteomes" id="UP000248329">
    <property type="component" value="Unassembled WGS sequence"/>
</dbReference>
<proteinExistence type="predicted"/>
<evidence type="ECO:0000313" key="1">
    <source>
        <dbReference type="EMBL" id="PXF62098.1"/>
    </source>
</evidence>
<sequence length="67" mass="7706">MFATNDSRAVRFCEEKGVKVLNLKDVLRKIAIDGLLDMGEMLELIRDIESEDRTYIVGIDDILRGYE</sequence>
<accession>A0AC61L6P1</accession>
<gene>
    <name evidence="1" type="ORF">C4B59_00325</name>
</gene>
<organism evidence="1 2">
    <name type="scientific">Candidatus Methanogaster sp</name>
    <dbReference type="NCBI Taxonomy" id="3386292"/>
    <lineage>
        <taxon>Archaea</taxon>
        <taxon>Methanobacteriati</taxon>
        <taxon>Methanobacteriota</taxon>
        <taxon>Stenosarchaea group</taxon>
        <taxon>Methanomicrobia</taxon>
        <taxon>Methanosarcinales</taxon>
        <taxon>ANME-2 cluster</taxon>
        <taxon>Candidatus Methanogasteraceae</taxon>
        <taxon>Candidatus Methanogaster</taxon>
    </lineage>
</organism>
<name>A0AC61L6P1_9EURY</name>
<reference evidence="1" key="1">
    <citation type="submission" date="2018-01" db="EMBL/GenBank/DDBJ databases">
        <authorList>
            <person name="Krukenberg V."/>
        </authorList>
    </citation>
    <scope>NUCLEOTIDE SEQUENCE</scope>
    <source>
        <strain evidence="1">E20ANME2</strain>
    </source>
</reference>
<protein>
    <submittedName>
        <fullName evidence="1">Uncharacterized protein</fullName>
    </submittedName>
</protein>
<evidence type="ECO:0000313" key="2">
    <source>
        <dbReference type="Proteomes" id="UP000248329"/>
    </source>
</evidence>
<dbReference type="EMBL" id="PQXF01000001">
    <property type="protein sequence ID" value="PXF62098.1"/>
    <property type="molecule type" value="Genomic_DNA"/>
</dbReference>
<comment type="caution">
    <text evidence="1">The sequence shown here is derived from an EMBL/GenBank/DDBJ whole genome shotgun (WGS) entry which is preliminary data.</text>
</comment>